<keyword evidence="2" id="KW-0472">Membrane</keyword>
<proteinExistence type="predicted"/>
<organism evidence="3 4">
    <name type="scientific">Plasmodium vivax India VII</name>
    <dbReference type="NCBI Taxonomy" id="1077284"/>
    <lineage>
        <taxon>Eukaryota</taxon>
        <taxon>Sar</taxon>
        <taxon>Alveolata</taxon>
        <taxon>Apicomplexa</taxon>
        <taxon>Aconoidasida</taxon>
        <taxon>Haemosporida</taxon>
        <taxon>Plasmodiidae</taxon>
        <taxon>Plasmodium</taxon>
        <taxon>Plasmodium (Plasmodium)</taxon>
    </lineage>
</organism>
<evidence type="ECO:0000256" key="1">
    <source>
        <dbReference type="SAM" id="MobiDB-lite"/>
    </source>
</evidence>
<reference evidence="3 4" key="1">
    <citation type="submission" date="2011-08" db="EMBL/GenBank/DDBJ databases">
        <title>The Genome Sequence of Plasmodium vivax India VII.</title>
        <authorList>
            <consortium name="The Broad Institute Genome Sequencing Platform"/>
            <consortium name="The Broad Institute Genome Sequencing Center for Infectious Disease"/>
            <person name="Neafsey D."/>
            <person name="Carlton J."/>
            <person name="Barnwell J."/>
            <person name="Collins W."/>
            <person name="Escalante A."/>
            <person name="Mullikin J."/>
            <person name="Saul A."/>
            <person name="Guigo R."/>
            <person name="Camara F."/>
            <person name="Young S.K."/>
            <person name="Zeng Q."/>
            <person name="Gargeya S."/>
            <person name="Fitzgerald M."/>
            <person name="Haas B."/>
            <person name="Abouelleil A."/>
            <person name="Alvarado L."/>
            <person name="Arachchi H.M."/>
            <person name="Berlin A."/>
            <person name="Brown A."/>
            <person name="Chapman S.B."/>
            <person name="Chen Z."/>
            <person name="Dunbar C."/>
            <person name="Freedman E."/>
            <person name="Gearin G."/>
            <person name="Gellesch M."/>
            <person name="Goldberg J."/>
            <person name="Griggs A."/>
            <person name="Gujja S."/>
            <person name="Heiman D."/>
            <person name="Howarth C."/>
            <person name="Larson L."/>
            <person name="Lui A."/>
            <person name="MacDonald P.J.P."/>
            <person name="Montmayeur A."/>
            <person name="Murphy C."/>
            <person name="Neiman D."/>
            <person name="Pearson M."/>
            <person name="Priest M."/>
            <person name="Roberts A."/>
            <person name="Saif S."/>
            <person name="Shea T."/>
            <person name="Shenoy N."/>
            <person name="Sisk P."/>
            <person name="Stolte C."/>
            <person name="Sykes S."/>
            <person name="Wortman J."/>
            <person name="Nusbaum C."/>
            <person name="Birren B."/>
        </authorList>
    </citation>
    <scope>NUCLEOTIDE SEQUENCE [LARGE SCALE GENOMIC DNA]</scope>
    <source>
        <strain evidence="3 4">India VII</strain>
    </source>
</reference>
<evidence type="ECO:0000256" key="2">
    <source>
        <dbReference type="SAM" id="Phobius"/>
    </source>
</evidence>
<dbReference type="EMBL" id="KQ234144">
    <property type="protein sequence ID" value="KMZ83082.1"/>
    <property type="molecule type" value="Genomic_DNA"/>
</dbReference>
<keyword evidence="2" id="KW-0812">Transmembrane</keyword>
<feature type="compositionally biased region" description="Basic and acidic residues" evidence="1">
    <location>
        <begin position="1"/>
        <end position="11"/>
    </location>
</feature>
<dbReference type="Proteomes" id="UP000053562">
    <property type="component" value="Unassembled WGS sequence"/>
</dbReference>
<gene>
    <name evidence="3" type="ORF">PVIIG_03964</name>
</gene>
<evidence type="ECO:0000313" key="3">
    <source>
        <dbReference type="EMBL" id="KMZ83082.1"/>
    </source>
</evidence>
<dbReference type="AlphaFoldDB" id="A0A0J9SM65"/>
<dbReference type="OrthoDB" id="380091at2759"/>
<keyword evidence="2" id="KW-1133">Transmembrane helix</keyword>
<feature type="region of interest" description="Disordered" evidence="1">
    <location>
        <begin position="1"/>
        <end position="44"/>
    </location>
</feature>
<evidence type="ECO:0000313" key="4">
    <source>
        <dbReference type="Proteomes" id="UP000053562"/>
    </source>
</evidence>
<name>A0A0J9SM65_PLAVI</name>
<feature type="transmembrane region" description="Helical" evidence="2">
    <location>
        <begin position="62"/>
        <end position="80"/>
    </location>
</feature>
<sequence length="114" mass="13356">MYPKKNFDKPDPTSPYQGQYGESEEQRQGYGIPPNPTMINLTGNQDQRPNVLQQFGINNKNVMQFLINMFVYVAAILVSLKIWDYMSYSKCDYYKDLLLRIVRYQSHMNDGKMA</sequence>
<protein>
    <recommendedName>
        <fullName evidence="5">Small exported membrane protein 1</fullName>
    </recommendedName>
</protein>
<accession>A0A0J9SM65</accession>
<evidence type="ECO:0008006" key="5">
    <source>
        <dbReference type="Google" id="ProtNLM"/>
    </source>
</evidence>